<evidence type="ECO:0000313" key="3">
    <source>
        <dbReference type="EMBL" id="KAJ2931006.1"/>
    </source>
</evidence>
<sequence>MLWTGKTRSVDDIPPSGIPPILFSSTLRLFCLRCILVAGTVAMTFQIYRRAVPEAVILGATVLHHLLSAFGPRFIPLYTWLDLLLMLAELGFGIFVAVVSFSPRMKKYQWLSQHLVAGDFIFWLLTIMLAALLCVKVVQLIDARGKLLSQRLDILRDRVSDSPGYSRLRSIGDGKSISWWRYPIHVLFGRKIWEQQLPGEASWMTLIRGLLALLFISSLSIFGLFQIVLDPVSEMGLTPNRVFRTERLDQNYRTTTPIVWNLIVIWEKHPGAPQTLRESISLTPLWTIRKRKNSSQGPFGPECSAITVTQDILPPAVNASRFDVVIFYCRPRILIPPDKAHDLLPYFTHPFDTRPNLFLEANFTGLMSPGQLPNTHSDVTSDAMRVYLAMTNNTEDVLLTTRPAYLFPGSNAIGVADLIYKKDIANDYFSLHEGTKPLTPFGIFHQLGSQRAQVSVSTVEKYRGLRSDLQSLKDNPGLLALILDTLIDLDVVAEEHPHGMKSKRRLNAKLRDVEQELSAEKQDSALDPNQEDSAAAPQRLIRSNSNGSDAKRASRDSDSSDEGEELDVSIEGETNEPLLEEQRRRLNLVGTSSRVYQEAQQ</sequence>
<gene>
    <name evidence="3" type="ORF">H1R20_g6082</name>
</gene>
<dbReference type="AlphaFoldDB" id="A0A9W8J9T3"/>
<feature type="compositionally biased region" description="Polar residues" evidence="1">
    <location>
        <begin position="589"/>
        <end position="601"/>
    </location>
</feature>
<feature type="compositionally biased region" description="Acidic residues" evidence="1">
    <location>
        <begin position="559"/>
        <end position="574"/>
    </location>
</feature>
<keyword evidence="2" id="KW-0812">Transmembrane</keyword>
<dbReference type="EMBL" id="JANBPK010000813">
    <property type="protein sequence ID" value="KAJ2931006.1"/>
    <property type="molecule type" value="Genomic_DNA"/>
</dbReference>
<evidence type="ECO:0000256" key="1">
    <source>
        <dbReference type="SAM" id="MobiDB-lite"/>
    </source>
</evidence>
<feature type="transmembrane region" description="Helical" evidence="2">
    <location>
        <begin position="77"/>
        <end position="100"/>
    </location>
</feature>
<comment type="caution">
    <text evidence="3">The sequence shown here is derived from an EMBL/GenBank/DDBJ whole genome shotgun (WGS) entry which is preliminary data.</text>
</comment>
<keyword evidence="2" id="KW-0472">Membrane</keyword>
<feature type="non-terminal residue" evidence="3">
    <location>
        <position position="1"/>
    </location>
</feature>
<feature type="transmembrane region" description="Helical" evidence="2">
    <location>
        <begin position="210"/>
        <end position="229"/>
    </location>
</feature>
<keyword evidence="4" id="KW-1185">Reference proteome</keyword>
<feature type="region of interest" description="Disordered" evidence="1">
    <location>
        <begin position="513"/>
        <end position="601"/>
    </location>
</feature>
<feature type="compositionally biased region" description="Basic and acidic residues" evidence="1">
    <location>
        <begin position="549"/>
        <end position="558"/>
    </location>
</feature>
<feature type="compositionally biased region" description="Basic and acidic residues" evidence="1">
    <location>
        <begin position="513"/>
        <end position="524"/>
    </location>
</feature>
<evidence type="ECO:0000256" key="2">
    <source>
        <dbReference type="SAM" id="Phobius"/>
    </source>
</evidence>
<feature type="transmembrane region" description="Helical" evidence="2">
    <location>
        <begin position="120"/>
        <end position="141"/>
    </location>
</feature>
<evidence type="ECO:0000313" key="4">
    <source>
        <dbReference type="Proteomes" id="UP001140091"/>
    </source>
</evidence>
<organism evidence="3 4">
    <name type="scientific">Candolleomyces eurysporus</name>
    <dbReference type="NCBI Taxonomy" id="2828524"/>
    <lineage>
        <taxon>Eukaryota</taxon>
        <taxon>Fungi</taxon>
        <taxon>Dikarya</taxon>
        <taxon>Basidiomycota</taxon>
        <taxon>Agaricomycotina</taxon>
        <taxon>Agaricomycetes</taxon>
        <taxon>Agaricomycetidae</taxon>
        <taxon>Agaricales</taxon>
        <taxon>Agaricineae</taxon>
        <taxon>Psathyrellaceae</taxon>
        <taxon>Candolleomyces</taxon>
    </lineage>
</organism>
<accession>A0A9W8J9T3</accession>
<reference evidence="3" key="1">
    <citation type="submission" date="2022-06" db="EMBL/GenBank/DDBJ databases">
        <title>Genome Sequence of Candolleomyces eurysporus.</title>
        <authorList>
            <person name="Buettner E."/>
        </authorList>
    </citation>
    <scope>NUCLEOTIDE SEQUENCE</scope>
    <source>
        <strain evidence="3">VTCC 930004</strain>
    </source>
</reference>
<proteinExistence type="predicted"/>
<protein>
    <submittedName>
        <fullName evidence="3">Uncharacterized protein</fullName>
    </submittedName>
</protein>
<dbReference type="Proteomes" id="UP001140091">
    <property type="component" value="Unassembled WGS sequence"/>
</dbReference>
<name>A0A9W8J9T3_9AGAR</name>
<keyword evidence="2" id="KW-1133">Transmembrane helix</keyword>
<dbReference type="OrthoDB" id="3227921at2759"/>